<keyword evidence="4 6" id="KW-0663">Pyridoxal phosphate</keyword>
<evidence type="ECO:0000256" key="5">
    <source>
        <dbReference type="ARBA" id="ARBA00047715"/>
    </source>
</evidence>
<dbReference type="PANTHER" id="PTHR13693:SF3">
    <property type="entry name" value="LD36009P"/>
    <property type="match status" value="1"/>
</dbReference>
<feature type="domain" description="Aminotransferase class I/classII large" evidence="7">
    <location>
        <begin position="60"/>
        <end position="410"/>
    </location>
</feature>
<evidence type="ECO:0000256" key="2">
    <source>
        <dbReference type="ARBA" id="ARBA00013187"/>
    </source>
</evidence>
<comment type="caution">
    <text evidence="8">The sequence shown here is derived from an EMBL/GenBank/DDBJ whole genome shotgun (WGS) entry which is preliminary data.</text>
</comment>
<evidence type="ECO:0000256" key="1">
    <source>
        <dbReference type="ARBA" id="ARBA00001933"/>
    </source>
</evidence>
<dbReference type="EC" id="2.3.1.47" evidence="2"/>
<keyword evidence="3 8" id="KW-0808">Transferase</keyword>
<dbReference type="Proteomes" id="UP000005143">
    <property type="component" value="Unassembled WGS sequence"/>
</dbReference>
<dbReference type="RefSeq" id="WP_007573445.1">
    <property type="nucleotide sequence ID" value="NZ_AGUD01000110.1"/>
</dbReference>
<evidence type="ECO:0000259" key="7">
    <source>
        <dbReference type="Pfam" id="PF00155"/>
    </source>
</evidence>
<comment type="similarity">
    <text evidence="6">Belongs to the class-II pyridoxal-phosphate-dependent aminotransferase family.</text>
</comment>
<dbReference type="InterPro" id="IPR015422">
    <property type="entry name" value="PyrdxlP-dep_Trfase_small"/>
</dbReference>
<dbReference type="SUPFAM" id="SSF53383">
    <property type="entry name" value="PLP-dependent transferases"/>
    <property type="match status" value="1"/>
</dbReference>
<gene>
    <name evidence="8" type="ORF">PAI11_17570</name>
</gene>
<dbReference type="GO" id="GO:0008710">
    <property type="term" value="F:8-amino-7-oxononanoate synthase activity"/>
    <property type="evidence" value="ECO:0007669"/>
    <property type="project" value="UniProtKB-EC"/>
</dbReference>
<dbReference type="GO" id="GO:0016874">
    <property type="term" value="F:ligase activity"/>
    <property type="evidence" value="ECO:0007669"/>
    <property type="project" value="UniProtKB-KW"/>
</dbReference>
<dbReference type="Gene3D" id="3.40.640.10">
    <property type="entry name" value="Type I PLP-dependent aspartate aminotransferase-like (Major domain)"/>
    <property type="match status" value="1"/>
</dbReference>
<dbReference type="InterPro" id="IPR015421">
    <property type="entry name" value="PyrdxlP-dep_Trfase_major"/>
</dbReference>
<keyword evidence="8" id="KW-0012">Acyltransferase</keyword>
<dbReference type="AlphaFoldDB" id="H0E4M6"/>
<evidence type="ECO:0000313" key="8">
    <source>
        <dbReference type="EMBL" id="EHN11368.1"/>
    </source>
</evidence>
<comment type="catalytic activity">
    <reaction evidence="5">
        <text>6-carboxyhexanoyl-[ACP] + L-alanine + H(+) = (8S)-8-amino-7-oxononanoate + holo-[ACP] + CO2</text>
        <dbReference type="Rhea" id="RHEA:42288"/>
        <dbReference type="Rhea" id="RHEA-COMP:9685"/>
        <dbReference type="Rhea" id="RHEA-COMP:9955"/>
        <dbReference type="ChEBI" id="CHEBI:15378"/>
        <dbReference type="ChEBI" id="CHEBI:16526"/>
        <dbReference type="ChEBI" id="CHEBI:57972"/>
        <dbReference type="ChEBI" id="CHEBI:64479"/>
        <dbReference type="ChEBI" id="CHEBI:78846"/>
        <dbReference type="ChEBI" id="CHEBI:149468"/>
        <dbReference type="EC" id="2.3.1.47"/>
    </reaction>
</comment>
<dbReference type="InterPro" id="IPR004839">
    <property type="entry name" value="Aminotransferase_I/II_large"/>
</dbReference>
<keyword evidence="8" id="KW-0436">Ligase</keyword>
<accession>H0E4M6</accession>
<dbReference type="InterPro" id="IPR001917">
    <property type="entry name" value="Aminotrans_II_pyridoxalP_BS"/>
</dbReference>
<dbReference type="InterPro" id="IPR050087">
    <property type="entry name" value="AON_synthase_class-II"/>
</dbReference>
<protein>
    <recommendedName>
        <fullName evidence="2">8-amino-7-oxononanoate synthase</fullName>
        <ecNumber evidence="2">2.3.1.47</ecNumber>
    </recommendedName>
</protein>
<dbReference type="PANTHER" id="PTHR13693">
    <property type="entry name" value="CLASS II AMINOTRANSFERASE/8-AMINO-7-OXONONANOATE SYNTHASE"/>
    <property type="match status" value="1"/>
</dbReference>
<keyword evidence="9" id="KW-1185">Reference proteome</keyword>
<dbReference type="PATRIC" id="fig|1097667.3.peg.1739"/>
<sequence>MSSGPPPSQPTAPVDVFAKVRGHAREEQLNAAREAGLLPYFHVQDSAAQPVVTMEGAERVQLGSNNYLGLTSDPRVLQAAHDAIDAYGSGLTGSRLLNGTIPLHLELEAEIADWMGTEDAIVFSTGHQANVGTLGTILSPGDTVVADSGDHASILDGCLLSKAKLRPFRHNKLDKLEKQLQRAASDGGGVLVVVDGVFSMEGDIAPLPEIADLCGRYGARLMVDEAHGAGVLGARGAGTCELLGIEDRVDLRMGTFSKSLASCGGFIAGSTEVIDYLRISSRAFLFTASAVPAAVGAALAALRITRSDEGPALFAAVLDNARYLRDGLEALGYAVVQPQPIGDGRDVVTPIVPVLVGDDWKAALLWRALFDGGVFVNTALHPAVPPGGAMLRTSVMATHSRQDLDRALGAFERVKRDFEAEHGALPGPGSHG</sequence>
<dbReference type="GO" id="GO:0030170">
    <property type="term" value="F:pyridoxal phosphate binding"/>
    <property type="evidence" value="ECO:0007669"/>
    <property type="project" value="InterPro"/>
</dbReference>
<evidence type="ECO:0000256" key="4">
    <source>
        <dbReference type="ARBA" id="ARBA00022898"/>
    </source>
</evidence>
<dbReference type="Gene3D" id="3.90.1150.10">
    <property type="entry name" value="Aspartate Aminotransferase, domain 1"/>
    <property type="match status" value="1"/>
</dbReference>
<dbReference type="PROSITE" id="PS00599">
    <property type="entry name" value="AA_TRANSFER_CLASS_2"/>
    <property type="match status" value="1"/>
</dbReference>
<dbReference type="OrthoDB" id="9778690at2"/>
<organism evidence="8 9">
    <name type="scientific">Patulibacter medicamentivorans</name>
    <dbReference type="NCBI Taxonomy" id="1097667"/>
    <lineage>
        <taxon>Bacteria</taxon>
        <taxon>Bacillati</taxon>
        <taxon>Actinomycetota</taxon>
        <taxon>Thermoleophilia</taxon>
        <taxon>Solirubrobacterales</taxon>
        <taxon>Patulibacteraceae</taxon>
        <taxon>Patulibacter</taxon>
    </lineage>
</organism>
<proteinExistence type="inferred from homology"/>
<reference evidence="8 9" key="1">
    <citation type="journal article" date="2013" name="Biodegradation">
        <title>Quantitative proteomic analysis of ibuprofen-degrading Patulibacter sp. strain I11.</title>
        <authorList>
            <person name="Almeida B."/>
            <person name="Kjeldal H."/>
            <person name="Lolas I."/>
            <person name="Knudsen A.D."/>
            <person name="Carvalho G."/>
            <person name="Nielsen K.L."/>
            <person name="Barreto Crespo M.T."/>
            <person name="Stensballe A."/>
            <person name="Nielsen J.L."/>
        </authorList>
    </citation>
    <scope>NUCLEOTIDE SEQUENCE [LARGE SCALE GENOMIC DNA]</scope>
    <source>
        <strain evidence="8 9">I11</strain>
    </source>
</reference>
<comment type="cofactor">
    <cofactor evidence="1 6">
        <name>pyridoxal 5'-phosphate</name>
        <dbReference type="ChEBI" id="CHEBI:597326"/>
    </cofactor>
</comment>
<name>H0E4M6_9ACTN</name>
<evidence type="ECO:0000313" key="9">
    <source>
        <dbReference type="Proteomes" id="UP000005143"/>
    </source>
</evidence>
<dbReference type="EMBL" id="AGUD01000110">
    <property type="protein sequence ID" value="EHN11368.1"/>
    <property type="molecule type" value="Genomic_DNA"/>
</dbReference>
<evidence type="ECO:0000256" key="6">
    <source>
        <dbReference type="RuleBase" id="RU003693"/>
    </source>
</evidence>
<evidence type="ECO:0000256" key="3">
    <source>
        <dbReference type="ARBA" id="ARBA00022679"/>
    </source>
</evidence>
<dbReference type="Pfam" id="PF00155">
    <property type="entry name" value="Aminotran_1_2"/>
    <property type="match status" value="1"/>
</dbReference>
<dbReference type="InterPro" id="IPR015424">
    <property type="entry name" value="PyrdxlP-dep_Trfase"/>
</dbReference>